<comment type="caution">
    <text evidence="2">The sequence shown here is derived from an EMBL/GenBank/DDBJ whole genome shotgun (WGS) entry which is preliminary data.</text>
</comment>
<reference evidence="2" key="1">
    <citation type="journal article" date="2014" name="Int. J. Syst. Evol. Microbiol.">
        <title>Complete genome sequence of Corynebacterium casei LMG S-19264T (=DSM 44701T), isolated from a smear-ripened cheese.</title>
        <authorList>
            <consortium name="US DOE Joint Genome Institute (JGI-PGF)"/>
            <person name="Walter F."/>
            <person name="Albersmeier A."/>
            <person name="Kalinowski J."/>
            <person name="Ruckert C."/>
        </authorList>
    </citation>
    <scope>NUCLEOTIDE SEQUENCE</scope>
    <source>
        <strain evidence="2">JCM 19596</strain>
    </source>
</reference>
<proteinExistence type="predicted"/>
<dbReference type="AlphaFoldDB" id="A0A830F7Z5"/>
<dbReference type="RefSeq" id="WP_188975152.1">
    <property type="nucleotide sequence ID" value="NZ_BMPG01000001.1"/>
</dbReference>
<dbReference type="Pfam" id="PF25256">
    <property type="entry name" value="DUF7857"/>
    <property type="match status" value="1"/>
</dbReference>
<sequence length="165" mass="17664">MDVETWTQRVGGVTFVSATVTNEGERRRVRVAAGVEPVWPPRRHGVPRAGWDDDGFEGVVGREETLVLGFATPARAANPVEVAWTEPAGGEREDEQPVAALGDPRPPRDAVPTPRVVPEAVDSWLDAAATRVETAQAEPADREALRRVAARARAALRGATAEGES</sequence>
<dbReference type="EMBL" id="BMPG01000001">
    <property type="protein sequence ID" value="GGL48246.1"/>
    <property type="molecule type" value="Genomic_DNA"/>
</dbReference>
<feature type="region of interest" description="Disordered" evidence="1">
    <location>
        <begin position="86"/>
        <end position="115"/>
    </location>
</feature>
<dbReference type="Proteomes" id="UP000607197">
    <property type="component" value="Unassembled WGS sequence"/>
</dbReference>
<evidence type="ECO:0000313" key="3">
    <source>
        <dbReference type="Proteomes" id="UP000607197"/>
    </source>
</evidence>
<reference evidence="2" key="2">
    <citation type="submission" date="2020-09" db="EMBL/GenBank/DDBJ databases">
        <authorList>
            <person name="Sun Q."/>
            <person name="Ohkuma M."/>
        </authorList>
    </citation>
    <scope>NUCLEOTIDE SEQUENCE</scope>
    <source>
        <strain evidence="2">JCM 19596</strain>
    </source>
</reference>
<protein>
    <submittedName>
        <fullName evidence="2">Uncharacterized protein</fullName>
    </submittedName>
</protein>
<dbReference type="InterPro" id="IPR057179">
    <property type="entry name" value="DUF7857"/>
</dbReference>
<evidence type="ECO:0000313" key="2">
    <source>
        <dbReference type="EMBL" id="GGL48246.1"/>
    </source>
</evidence>
<dbReference type="OrthoDB" id="193731at2157"/>
<accession>A0A830F7Z5</accession>
<keyword evidence="3" id="KW-1185">Reference proteome</keyword>
<evidence type="ECO:0000256" key="1">
    <source>
        <dbReference type="SAM" id="MobiDB-lite"/>
    </source>
</evidence>
<name>A0A830F7Z5_9EURY</name>
<organism evidence="2 3">
    <name type="scientific">Halocalculus aciditolerans</name>
    <dbReference type="NCBI Taxonomy" id="1383812"/>
    <lineage>
        <taxon>Archaea</taxon>
        <taxon>Methanobacteriati</taxon>
        <taxon>Methanobacteriota</taxon>
        <taxon>Stenosarchaea group</taxon>
        <taxon>Halobacteria</taxon>
        <taxon>Halobacteriales</taxon>
        <taxon>Halobacteriaceae</taxon>
        <taxon>Halocalculus</taxon>
    </lineage>
</organism>
<gene>
    <name evidence="2" type="ORF">GCM10009039_03100</name>
</gene>